<dbReference type="AlphaFoldDB" id="A0A0F9GHP8"/>
<reference evidence="1" key="1">
    <citation type="journal article" date="2015" name="Nature">
        <title>Complex archaea that bridge the gap between prokaryotes and eukaryotes.</title>
        <authorList>
            <person name="Spang A."/>
            <person name="Saw J.H."/>
            <person name="Jorgensen S.L."/>
            <person name="Zaremba-Niedzwiedzka K."/>
            <person name="Martijn J."/>
            <person name="Lind A.E."/>
            <person name="van Eijk R."/>
            <person name="Schleper C."/>
            <person name="Guy L."/>
            <person name="Ettema T.J."/>
        </authorList>
    </citation>
    <scope>NUCLEOTIDE SEQUENCE</scope>
</reference>
<protein>
    <submittedName>
        <fullName evidence="1">Uncharacterized protein</fullName>
    </submittedName>
</protein>
<accession>A0A0F9GHP8</accession>
<name>A0A0F9GHP8_9ZZZZ</name>
<comment type="caution">
    <text evidence="1">The sequence shown here is derived from an EMBL/GenBank/DDBJ whole genome shotgun (WGS) entry which is preliminary data.</text>
</comment>
<dbReference type="EMBL" id="LAZR01020108">
    <property type="protein sequence ID" value="KKL90091.1"/>
    <property type="molecule type" value="Genomic_DNA"/>
</dbReference>
<gene>
    <name evidence="1" type="ORF">LCGC14_1908200</name>
</gene>
<organism evidence="1">
    <name type="scientific">marine sediment metagenome</name>
    <dbReference type="NCBI Taxonomy" id="412755"/>
    <lineage>
        <taxon>unclassified sequences</taxon>
        <taxon>metagenomes</taxon>
        <taxon>ecological metagenomes</taxon>
    </lineage>
</organism>
<sequence length="60" mass="6640">MARYATQEDMITCGHCDTRFARREAKYRRALSIILYSCPCCGESCMYSGSGTNCKGGLSD</sequence>
<evidence type="ECO:0000313" key="1">
    <source>
        <dbReference type="EMBL" id="KKL90091.1"/>
    </source>
</evidence>
<proteinExistence type="predicted"/>